<keyword evidence="3" id="KW-1185">Reference proteome</keyword>
<reference evidence="2" key="2">
    <citation type="submission" date="2020-09" db="EMBL/GenBank/DDBJ databases">
        <authorList>
            <person name="Sun Q."/>
            <person name="Zhou Y."/>
        </authorList>
    </citation>
    <scope>NUCLEOTIDE SEQUENCE</scope>
    <source>
        <strain evidence="2">CGMCC 4.7306</strain>
    </source>
</reference>
<feature type="domain" description="VOC" evidence="1">
    <location>
        <begin position="4"/>
        <end position="119"/>
    </location>
</feature>
<reference evidence="2" key="1">
    <citation type="journal article" date="2014" name="Int. J. Syst. Evol. Microbiol.">
        <title>Complete genome sequence of Corynebacterium casei LMG S-19264T (=DSM 44701T), isolated from a smear-ripened cheese.</title>
        <authorList>
            <consortium name="US DOE Joint Genome Institute (JGI-PGF)"/>
            <person name="Walter F."/>
            <person name="Albersmeier A."/>
            <person name="Kalinowski J."/>
            <person name="Ruckert C."/>
        </authorList>
    </citation>
    <scope>NUCLEOTIDE SEQUENCE</scope>
    <source>
        <strain evidence="2">CGMCC 4.7306</strain>
    </source>
</reference>
<dbReference type="InterPro" id="IPR029068">
    <property type="entry name" value="Glyas_Bleomycin-R_OHBP_Dase"/>
</dbReference>
<dbReference type="EMBL" id="BMMZ01000025">
    <property type="protein sequence ID" value="GGL84265.1"/>
    <property type="molecule type" value="Genomic_DNA"/>
</dbReference>
<evidence type="ECO:0000259" key="1">
    <source>
        <dbReference type="PROSITE" id="PS51819"/>
    </source>
</evidence>
<protein>
    <submittedName>
        <fullName evidence="2">Glyoxalase</fullName>
    </submittedName>
</protein>
<dbReference type="Proteomes" id="UP000613840">
    <property type="component" value="Unassembled WGS sequence"/>
</dbReference>
<dbReference type="InterPro" id="IPR037523">
    <property type="entry name" value="VOC_core"/>
</dbReference>
<dbReference type="PROSITE" id="PS51819">
    <property type="entry name" value="VOC"/>
    <property type="match status" value="1"/>
</dbReference>
<evidence type="ECO:0000313" key="3">
    <source>
        <dbReference type="Proteomes" id="UP000613840"/>
    </source>
</evidence>
<dbReference type="RefSeq" id="WP_188898689.1">
    <property type="nucleotide sequence ID" value="NZ_BMMZ01000025.1"/>
</dbReference>
<dbReference type="Gene3D" id="3.10.180.10">
    <property type="entry name" value="2,3-Dihydroxybiphenyl 1,2-Dioxygenase, domain 1"/>
    <property type="match status" value="1"/>
</dbReference>
<proteinExistence type="predicted"/>
<accession>A0A917SKF8</accession>
<dbReference type="SUPFAM" id="SSF54593">
    <property type="entry name" value="Glyoxalase/Bleomycin resistance protein/Dihydroxybiphenyl dioxygenase"/>
    <property type="match status" value="1"/>
</dbReference>
<name>A0A917SKF8_9ACTN</name>
<dbReference type="Pfam" id="PF18029">
    <property type="entry name" value="Glyoxalase_6"/>
    <property type="match status" value="1"/>
</dbReference>
<organism evidence="2 3">
    <name type="scientific">Microlunatus endophyticus</name>
    <dbReference type="NCBI Taxonomy" id="1716077"/>
    <lineage>
        <taxon>Bacteria</taxon>
        <taxon>Bacillati</taxon>
        <taxon>Actinomycetota</taxon>
        <taxon>Actinomycetes</taxon>
        <taxon>Propionibacteriales</taxon>
        <taxon>Propionibacteriaceae</taxon>
        <taxon>Microlunatus</taxon>
    </lineage>
</organism>
<dbReference type="PANTHER" id="PTHR35908:SF1">
    <property type="entry name" value="CONSERVED PROTEIN"/>
    <property type="match status" value="1"/>
</dbReference>
<dbReference type="InterPro" id="IPR041581">
    <property type="entry name" value="Glyoxalase_6"/>
</dbReference>
<comment type="caution">
    <text evidence="2">The sequence shown here is derived from an EMBL/GenBank/DDBJ whole genome shotgun (WGS) entry which is preliminary data.</text>
</comment>
<dbReference type="PANTHER" id="PTHR35908">
    <property type="entry name" value="HYPOTHETICAL FUSION PROTEIN"/>
    <property type="match status" value="1"/>
</dbReference>
<sequence>MGSFIGSVVLNVSKEPGTSEFWKGALGYVAQANNPDFLVPPEWEPPSRTREDHGGGVHLHVDGADRMHLDLWVNAGESLDAEVERLIALGARCVEWDYPEGAQHVVLADPAGNLFCVCG</sequence>
<dbReference type="AlphaFoldDB" id="A0A917SKF8"/>
<evidence type="ECO:0000313" key="2">
    <source>
        <dbReference type="EMBL" id="GGL84265.1"/>
    </source>
</evidence>
<gene>
    <name evidence="2" type="ORF">GCM10011575_48130</name>
</gene>